<dbReference type="EMBL" id="CP113517">
    <property type="protein sequence ID" value="WAR45485.1"/>
    <property type="molecule type" value="Genomic_DNA"/>
</dbReference>
<evidence type="ECO:0000259" key="1">
    <source>
        <dbReference type="Pfam" id="PF04448"/>
    </source>
</evidence>
<reference evidence="2" key="1">
    <citation type="submission" date="2022-11" db="EMBL/GenBank/DDBJ databases">
        <title>Methylomonas rapida sp. nov., Carotenoid-Producing Obligate Methanotrophs with High Growth Characteristics and Biotechnological Potential.</title>
        <authorList>
            <person name="Tikhonova E.N."/>
            <person name="Suleimanov R.Z."/>
            <person name="Miroshnikov K."/>
            <person name="Oshkin I.Y."/>
            <person name="Belova S.E."/>
            <person name="Danilova O.V."/>
            <person name="Ashikhmin A."/>
            <person name="Konopkin A."/>
            <person name="But S.Y."/>
            <person name="Khmelenina V.N."/>
            <person name="Kuznetsov N."/>
            <person name="Pimenov N.V."/>
            <person name="Dedysh S.N."/>
        </authorList>
    </citation>
    <scope>NUCLEOTIDE SEQUENCE</scope>
    <source>
        <strain evidence="2">MP1</strain>
    </source>
</reference>
<evidence type="ECO:0000313" key="2">
    <source>
        <dbReference type="EMBL" id="WAR45485.1"/>
    </source>
</evidence>
<sequence length="73" mass="8489">MIVMEGIEWLDVNESLPDDEMTVLLYHPTLNEPVWLGYFFQHFFYDVQGNQHPNGAVTHWADMPAGPKQEIDL</sequence>
<gene>
    <name evidence="2" type="ORF">NM686_002935</name>
</gene>
<protein>
    <submittedName>
        <fullName evidence="2">DUF551 domain-containing protein</fullName>
    </submittedName>
</protein>
<dbReference type="RefSeq" id="WP_255190525.1">
    <property type="nucleotide sequence ID" value="NZ_CP113517.1"/>
</dbReference>
<name>A0ABY7GLW0_9GAMM</name>
<dbReference type="Pfam" id="PF04448">
    <property type="entry name" value="DUF551"/>
    <property type="match status" value="1"/>
</dbReference>
<dbReference type="InterPro" id="IPR007539">
    <property type="entry name" value="DUF551"/>
</dbReference>
<evidence type="ECO:0000313" key="3">
    <source>
        <dbReference type="Proteomes" id="UP001162780"/>
    </source>
</evidence>
<accession>A0ABY7GLW0</accession>
<proteinExistence type="predicted"/>
<organism evidence="2 3">
    <name type="scientific">Methylomonas rapida</name>
    <dbReference type="NCBI Taxonomy" id="2963939"/>
    <lineage>
        <taxon>Bacteria</taxon>
        <taxon>Pseudomonadati</taxon>
        <taxon>Pseudomonadota</taxon>
        <taxon>Gammaproteobacteria</taxon>
        <taxon>Methylococcales</taxon>
        <taxon>Methylococcaceae</taxon>
        <taxon>Methylomonas</taxon>
    </lineage>
</organism>
<keyword evidence="3" id="KW-1185">Reference proteome</keyword>
<dbReference type="Proteomes" id="UP001162780">
    <property type="component" value="Chromosome"/>
</dbReference>
<feature type="domain" description="DUF551" evidence="1">
    <location>
        <begin position="8"/>
        <end position="68"/>
    </location>
</feature>